<dbReference type="GO" id="GO:0003677">
    <property type="term" value="F:DNA binding"/>
    <property type="evidence" value="ECO:0007669"/>
    <property type="project" value="UniProtKB-KW"/>
</dbReference>
<dbReference type="STRING" id="1797589.A2784_03040"/>
<dbReference type="InterPro" id="IPR003439">
    <property type="entry name" value="ABC_transporter-like_ATP-bd"/>
</dbReference>
<evidence type="ECO:0000256" key="16">
    <source>
        <dbReference type="ARBA" id="ARBA00042156"/>
    </source>
</evidence>
<keyword evidence="5" id="KW-0547">Nucleotide-binding</keyword>
<evidence type="ECO:0000256" key="1">
    <source>
        <dbReference type="ARBA" id="ARBA00004496"/>
    </source>
</evidence>
<keyword evidence="7" id="KW-0228">DNA excision</keyword>
<dbReference type="InterPro" id="IPR013815">
    <property type="entry name" value="ATP_grasp_subdomain_1"/>
</dbReference>
<dbReference type="Gene3D" id="3.30.1490.20">
    <property type="entry name" value="ATP-grasp fold, A domain"/>
    <property type="match status" value="1"/>
</dbReference>
<keyword evidence="11" id="KW-0267">Excision nuclease</keyword>
<evidence type="ECO:0000256" key="15">
    <source>
        <dbReference type="ARBA" id="ARBA00039316"/>
    </source>
</evidence>
<dbReference type="PANTHER" id="PTHR43152:SF3">
    <property type="entry name" value="UVRABC SYSTEM PROTEIN A"/>
    <property type="match status" value="1"/>
</dbReference>
<keyword evidence="10" id="KW-0067">ATP-binding</keyword>
<reference evidence="18 19" key="1">
    <citation type="journal article" date="2016" name="Nat. Commun.">
        <title>Thousands of microbial genomes shed light on interconnected biogeochemical processes in an aquifer system.</title>
        <authorList>
            <person name="Anantharaman K."/>
            <person name="Brown C.T."/>
            <person name="Hug L.A."/>
            <person name="Sharon I."/>
            <person name="Castelle C.J."/>
            <person name="Probst A.J."/>
            <person name="Thomas B.C."/>
            <person name="Singh A."/>
            <person name="Wilkins M.J."/>
            <person name="Karaoz U."/>
            <person name="Brodie E.L."/>
            <person name="Williams K.H."/>
            <person name="Hubbard S.S."/>
            <person name="Banfield J.F."/>
        </authorList>
    </citation>
    <scope>NUCLEOTIDE SEQUENCE [LARGE SCALE GENOMIC DNA]</scope>
</reference>
<evidence type="ECO:0000256" key="4">
    <source>
        <dbReference type="ARBA" id="ARBA00022737"/>
    </source>
</evidence>
<keyword evidence="12" id="KW-0238">DNA-binding</keyword>
<dbReference type="GO" id="GO:0005737">
    <property type="term" value="C:cytoplasm"/>
    <property type="evidence" value="ECO:0007669"/>
    <property type="project" value="UniProtKB-SubCell"/>
</dbReference>
<dbReference type="SUPFAM" id="SSF52540">
    <property type="entry name" value="P-loop containing nucleoside triphosphate hydrolases"/>
    <property type="match status" value="2"/>
</dbReference>
<comment type="similarity">
    <text evidence="14">Belongs to the ABC transporter superfamily. UvrA family.</text>
</comment>
<proteinExistence type="inferred from homology"/>
<evidence type="ECO:0000313" key="19">
    <source>
        <dbReference type="Proteomes" id="UP000177324"/>
    </source>
</evidence>
<keyword evidence="3" id="KW-0479">Metal-binding</keyword>
<organism evidence="18 19">
    <name type="scientific">Candidatus Chisholmbacteria bacterium RIFCSPHIGHO2_01_FULL_48_12</name>
    <dbReference type="NCBI Taxonomy" id="1797589"/>
    <lineage>
        <taxon>Bacteria</taxon>
        <taxon>Candidatus Chisholmiibacteriota</taxon>
    </lineage>
</organism>
<name>A0A1G1VNF6_9BACT</name>
<dbReference type="Pfam" id="PF17760">
    <property type="entry name" value="UvrA_inter"/>
    <property type="match status" value="1"/>
</dbReference>
<dbReference type="GO" id="GO:0009380">
    <property type="term" value="C:excinuclease repair complex"/>
    <property type="evidence" value="ECO:0007669"/>
    <property type="project" value="InterPro"/>
</dbReference>
<dbReference type="InterPro" id="IPR017871">
    <property type="entry name" value="ABC_transporter-like_CS"/>
</dbReference>
<comment type="subcellular location">
    <subcellularLocation>
        <location evidence="1">Cytoplasm</location>
    </subcellularLocation>
</comment>
<dbReference type="InterPro" id="IPR027417">
    <property type="entry name" value="P-loop_NTPase"/>
</dbReference>
<evidence type="ECO:0000256" key="3">
    <source>
        <dbReference type="ARBA" id="ARBA00022723"/>
    </source>
</evidence>
<evidence type="ECO:0000256" key="12">
    <source>
        <dbReference type="ARBA" id="ARBA00023125"/>
    </source>
</evidence>
<keyword evidence="13" id="KW-0234">DNA repair</keyword>
<dbReference type="GO" id="GO:0008270">
    <property type="term" value="F:zinc ion binding"/>
    <property type="evidence" value="ECO:0007669"/>
    <property type="project" value="UniProtKB-KW"/>
</dbReference>
<protein>
    <recommendedName>
        <fullName evidence="15">UvrABC system protein A</fullName>
    </recommendedName>
    <alternativeName>
        <fullName evidence="16">Excinuclease ABC subunit A</fullName>
    </alternativeName>
</protein>
<dbReference type="GO" id="GO:0005524">
    <property type="term" value="F:ATP binding"/>
    <property type="evidence" value="ECO:0007669"/>
    <property type="project" value="UniProtKB-KW"/>
</dbReference>
<evidence type="ECO:0000256" key="8">
    <source>
        <dbReference type="ARBA" id="ARBA00022771"/>
    </source>
</evidence>
<evidence type="ECO:0000256" key="11">
    <source>
        <dbReference type="ARBA" id="ARBA00022881"/>
    </source>
</evidence>
<evidence type="ECO:0000256" key="14">
    <source>
        <dbReference type="ARBA" id="ARBA00038000"/>
    </source>
</evidence>
<comment type="caution">
    <text evidence="18">The sequence shown here is derived from an EMBL/GenBank/DDBJ whole genome shotgun (WGS) entry which is preliminary data.</text>
</comment>
<dbReference type="GO" id="GO:0004518">
    <property type="term" value="F:nuclease activity"/>
    <property type="evidence" value="ECO:0007669"/>
    <property type="project" value="UniProtKB-KW"/>
</dbReference>
<evidence type="ECO:0000256" key="5">
    <source>
        <dbReference type="ARBA" id="ARBA00022741"/>
    </source>
</evidence>
<keyword evidence="8" id="KW-0863">Zinc-finger</keyword>
<sequence length="890" mass="98176">MKQDYLVVHGAREHNLKNITVSIPKNRLVVFTGMSGSGKSSLAFDTIYAEGQRRYLESLSAYARQFLGGLHKPEVDSIAGLSPAISIDQKATSHNPRSTVGTVTEIYDYLRLLFARVGHPHCPNCGREISPQSAQTITDTIFDHMLQATRYPQPARFMLLSPVVKDRKGEFTSLFANLTQKGFQRVRIDHQVYDLNTDILLLKNNHHTIEVIIDRFSVTKKNLPDRSRLTHAVETGLDLAGGNLILTQVADADLQFPDKPKSMTDTLFSEHLACPDCNLSLPPLEPRNFSFNSPHGACPTCHGLGSLLRVNPEAVARLGLNSGMIRSLEYRYHTTTSDLMRRELERFMRKITCPACQGKRLTPSSLAVTVHHLNIAQVTDQSITAAFAWVTHLASNLTARELAIANLIIKELTTRFNFLNDVGLDYLTLSREAASLSGGEAQRIRLASQIGTGLTGVLYVLDEPTIGLHQRDNLKLIATLKHLRDLGNSVIVVEHDRATIGSADHILDFGPRAGQEGGQIVAQGTPAQIKANPKSLTGQYLSGKKKIVVKNDHHITMNDHILTITDCSQHNLKNITVDFPLGKLICVTGVSGSGKSTLIHTTLYYALLQHFGRMTHETPGQFSQLKGTEYITRVSLIDQSPIGRTPRSNPVTYTKAFDYIRHLLAQTKTARIQGFGPGRFSFNVKGGRCEACQGEGQIKITMQFLPDVYVACEVCQGRRYNQATLEVTYKGKTVADILNLTVAEAVNFFSSHTTLHHKLITLKLVGLGYIKLGQSAPTLSGGEAQRIKLAKELSIKSAGHTLYLLDEPTTGLHFEDLNQLLYVLKALVNQGNTIILIEHNLDIIKSADWIIDLGLEGGDRGGDIVTAGTPRHVAKIKQSYTGQFLKKLLH</sequence>
<keyword evidence="4" id="KW-0677">Repeat</keyword>
<evidence type="ECO:0000256" key="9">
    <source>
        <dbReference type="ARBA" id="ARBA00022833"/>
    </source>
</evidence>
<dbReference type="Gene3D" id="1.10.8.280">
    <property type="entry name" value="ABC transporter ATPase domain-like"/>
    <property type="match status" value="1"/>
</dbReference>
<dbReference type="InterPro" id="IPR041102">
    <property type="entry name" value="UvrA_inter"/>
</dbReference>
<dbReference type="EMBL" id="MHCH01000037">
    <property type="protein sequence ID" value="OGY16893.1"/>
    <property type="molecule type" value="Genomic_DNA"/>
</dbReference>
<dbReference type="AlphaFoldDB" id="A0A1G1VNF6"/>
<dbReference type="NCBIfam" id="TIGR00630">
    <property type="entry name" value="uvra"/>
    <property type="match status" value="1"/>
</dbReference>
<evidence type="ECO:0000256" key="2">
    <source>
        <dbReference type="ARBA" id="ARBA00022490"/>
    </source>
</evidence>
<evidence type="ECO:0000256" key="10">
    <source>
        <dbReference type="ARBA" id="ARBA00022840"/>
    </source>
</evidence>
<dbReference type="Gene3D" id="1.20.1580.10">
    <property type="entry name" value="ABC transporter ATPase like domain"/>
    <property type="match status" value="4"/>
</dbReference>
<keyword evidence="9" id="KW-0862">Zinc</keyword>
<evidence type="ECO:0000259" key="17">
    <source>
        <dbReference type="PROSITE" id="PS50893"/>
    </source>
</evidence>
<dbReference type="Gene3D" id="3.40.50.300">
    <property type="entry name" value="P-loop containing nucleotide triphosphate hydrolases"/>
    <property type="match status" value="3"/>
</dbReference>
<dbReference type="InterPro" id="IPR004602">
    <property type="entry name" value="UvrA"/>
</dbReference>
<dbReference type="PANTHER" id="PTHR43152">
    <property type="entry name" value="UVRABC SYSTEM PROTEIN A"/>
    <property type="match status" value="1"/>
</dbReference>
<dbReference type="PROSITE" id="PS50893">
    <property type="entry name" value="ABC_TRANSPORTER_2"/>
    <property type="match status" value="1"/>
</dbReference>
<evidence type="ECO:0000256" key="6">
    <source>
        <dbReference type="ARBA" id="ARBA00022763"/>
    </source>
</evidence>
<dbReference type="Proteomes" id="UP000177324">
    <property type="component" value="Unassembled WGS sequence"/>
</dbReference>
<evidence type="ECO:0000256" key="7">
    <source>
        <dbReference type="ARBA" id="ARBA00022769"/>
    </source>
</evidence>
<dbReference type="GO" id="GO:0006289">
    <property type="term" value="P:nucleotide-excision repair"/>
    <property type="evidence" value="ECO:0007669"/>
    <property type="project" value="InterPro"/>
</dbReference>
<evidence type="ECO:0000313" key="18">
    <source>
        <dbReference type="EMBL" id="OGY16893.1"/>
    </source>
</evidence>
<evidence type="ECO:0000256" key="13">
    <source>
        <dbReference type="ARBA" id="ARBA00023204"/>
    </source>
</evidence>
<dbReference type="CDD" id="cd03271">
    <property type="entry name" value="ABC_UvrA_II"/>
    <property type="match status" value="1"/>
</dbReference>
<keyword evidence="6" id="KW-0227">DNA damage</keyword>
<gene>
    <name evidence="18" type="ORF">A2784_03040</name>
</gene>
<accession>A0A1G1VNF6</accession>
<dbReference type="GO" id="GO:0016887">
    <property type="term" value="F:ATP hydrolysis activity"/>
    <property type="evidence" value="ECO:0007669"/>
    <property type="project" value="InterPro"/>
</dbReference>
<keyword evidence="2" id="KW-0963">Cytoplasm</keyword>
<feature type="domain" description="ABC transporter" evidence="17">
    <location>
        <begin position="555"/>
        <end position="886"/>
    </location>
</feature>
<dbReference type="PROSITE" id="PS00211">
    <property type="entry name" value="ABC_TRANSPORTER_1"/>
    <property type="match status" value="2"/>
</dbReference>